<keyword evidence="3" id="KW-1185">Reference proteome</keyword>
<feature type="region of interest" description="Disordered" evidence="1">
    <location>
        <begin position="1"/>
        <end position="38"/>
    </location>
</feature>
<accession>M5RLH4</accession>
<proteinExistence type="predicted"/>
<dbReference type="Proteomes" id="UP000011991">
    <property type="component" value="Unassembled WGS sequence"/>
</dbReference>
<gene>
    <name evidence="2" type="ORF">RMSM_02910</name>
</gene>
<comment type="caution">
    <text evidence="2">The sequence shown here is derived from an EMBL/GenBank/DDBJ whole genome shotgun (WGS) entry which is preliminary data.</text>
</comment>
<dbReference type="AlphaFoldDB" id="M5RLH4"/>
<sequence>MLTSITKRRGSLDSSFRDIDEAPYRKPTKDREDAGGTKSIHPRCWQYRMSYSEAVGYIFVFPSHPFLDPCNSYHGGRPGQLVIGSKR</sequence>
<protein>
    <submittedName>
        <fullName evidence="2">Uncharacterized protein</fullName>
    </submittedName>
</protein>
<name>M5RLH4_9BACT</name>
<evidence type="ECO:0000313" key="3">
    <source>
        <dbReference type="Proteomes" id="UP000011991"/>
    </source>
</evidence>
<evidence type="ECO:0000256" key="1">
    <source>
        <dbReference type="SAM" id="MobiDB-lite"/>
    </source>
</evidence>
<feature type="compositionally biased region" description="Basic and acidic residues" evidence="1">
    <location>
        <begin position="15"/>
        <end position="35"/>
    </location>
</feature>
<evidence type="ECO:0000313" key="2">
    <source>
        <dbReference type="EMBL" id="EMI20165.1"/>
    </source>
</evidence>
<reference evidence="2 3" key="1">
    <citation type="journal article" date="2013" name="Mar. Genomics">
        <title>Expression of sulfatases in Rhodopirellula baltica and the diversity of sulfatases in the genus Rhodopirellula.</title>
        <authorList>
            <person name="Wegner C.E."/>
            <person name="Richter-Heitmann T."/>
            <person name="Klindworth A."/>
            <person name="Klockow C."/>
            <person name="Richter M."/>
            <person name="Achstetter T."/>
            <person name="Glockner F.O."/>
            <person name="Harder J."/>
        </authorList>
    </citation>
    <scope>NUCLEOTIDE SEQUENCE [LARGE SCALE GENOMIC DNA]</scope>
    <source>
        <strain evidence="2 3">SM1</strain>
    </source>
</reference>
<dbReference type="EMBL" id="ANOG01000417">
    <property type="protein sequence ID" value="EMI20165.1"/>
    <property type="molecule type" value="Genomic_DNA"/>
</dbReference>
<organism evidence="2 3">
    <name type="scientific">Rhodopirellula maiorica SM1</name>
    <dbReference type="NCBI Taxonomy" id="1265738"/>
    <lineage>
        <taxon>Bacteria</taxon>
        <taxon>Pseudomonadati</taxon>
        <taxon>Planctomycetota</taxon>
        <taxon>Planctomycetia</taxon>
        <taxon>Pirellulales</taxon>
        <taxon>Pirellulaceae</taxon>
        <taxon>Novipirellula</taxon>
    </lineage>
</organism>